<evidence type="ECO:0000313" key="2">
    <source>
        <dbReference type="Proteomes" id="UP000325315"/>
    </source>
</evidence>
<accession>A0A5B6VWI4</accession>
<name>A0A5B6VWI4_9ROSI</name>
<gene>
    <name evidence="1" type="ORF">EPI10_023945</name>
</gene>
<evidence type="ECO:0000313" key="1">
    <source>
        <dbReference type="EMBL" id="KAA3473580.1"/>
    </source>
</evidence>
<dbReference type="AlphaFoldDB" id="A0A5B6VWI4"/>
<comment type="caution">
    <text evidence="1">The sequence shown here is derived from an EMBL/GenBank/DDBJ whole genome shotgun (WGS) entry which is preliminary data.</text>
</comment>
<dbReference type="EMBL" id="SMMG02000005">
    <property type="protein sequence ID" value="KAA3473580.1"/>
    <property type="molecule type" value="Genomic_DNA"/>
</dbReference>
<keyword evidence="2" id="KW-1185">Reference proteome</keyword>
<reference evidence="2" key="1">
    <citation type="journal article" date="2019" name="Plant Biotechnol. J.">
        <title>Genome sequencing of the Australian wild diploid species Gossypium australe highlights disease resistance and delayed gland morphogenesis.</title>
        <authorList>
            <person name="Cai Y."/>
            <person name="Cai X."/>
            <person name="Wang Q."/>
            <person name="Wang P."/>
            <person name="Zhang Y."/>
            <person name="Cai C."/>
            <person name="Xu Y."/>
            <person name="Wang K."/>
            <person name="Zhou Z."/>
            <person name="Wang C."/>
            <person name="Geng S."/>
            <person name="Li B."/>
            <person name="Dong Q."/>
            <person name="Hou Y."/>
            <person name="Wang H."/>
            <person name="Ai P."/>
            <person name="Liu Z."/>
            <person name="Yi F."/>
            <person name="Sun M."/>
            <person name="An G."/>
            <person name="Cheng J."/>
            <person name="Zhang Y."/>
            <person name="Shi Q."/>
            <person name="Xie Y."/>
            <person name="Shi X."/>
            <person name="Chang Y."/>
            <person name="Huang F."/>
            <person name="Chen Y."/>
            <person name="Hong S."/>
            <person name="Mi L."/>
            <person name="Sun Q."/>
            <person name="Zhang L."/>
            <person name="Zhou B."/>
            <person name="Peng R."/>
            <person name="Zhang X."/>
            <person name="Liu F."/>
        </authorList>
    </citation>
    <scope>NUCLEOTIDE SEQUENCE [LARGE SCALE GENOMIC DNA]</scope>
    <source>
        <strain evidence="2">cv. PA1801</strain>
    </source>
</reference>
<protein>
    <submittedName>
        <fullName evidence="1">Uncharacterized protein</fullName>
    </submittedName>
</protein>
<dbReference type="Proteomes" id="UP000325315">
    <property type="component" value="Unassembled WGS sequence"/>
</dbReference>
<proteinExistence type="predicted"/>
<sequence>MIRFCPSLQKHRVQMVLDLGVRVLCILVETLRFLPKRGPFCWNISLCSEAVANNHSRTASYPCLHLDKNFALHLNEQLIRVLCQRL</sequence>
<organism evidence="1 2">
    <name type="scientific">Gossypium australe</name>
    <dbReference type="NCBI Taxonomy" id="47621"/>
    <lineage>
        <taxon>Eukaryota</taxon>
        <taxon>Viridiplantae</taxon>
        <taxon>Streptophyta</taxon>
        <taxon>Embryophyta</taxon>
        <taxon>Tracheophyta</taxon>
        <taxon>Spermatophyta</taxon>
        <taxon>Magnoliopsida</taxon>
        <taxon>eudicotyledons</taxon>
        <taxon>Gunneridae</taxon>
        <taxon>Pentapetalae</taxon>
        <taxon>rosids</taxon>
        <taxon>malvids</taxon>
        <taxon>Malvales</taxon>
        <taxon>Malvaceae</taxon>
        <taxon>Malvoideae</taxon>
        <taxon>Gossypium</taxon>
    </lineage>
</organism>